<dbReference type="EMBL" id="NBSK02000005">
    <property type="protein sequence ID" value="KAJ0205240.1"/>
    <property type="molecule type" value="Genomic_DNA"/>
</dbReference>
<organism evidence="6 7">
    <name type="scientific">Lactuca sativa</name>
    <name type="common">Garden lettuce</name>
    <dbReference type="NCBI Taxonomy" id="4236"/>
    <lineage>
        <taxon>Eukaryota</taxon>
        <taxon>Viridiplantae</taxon>
        <taxon>Streptophyta</taxon>
        <taxon>Embryophyta</taxon>
        <taxon>Tracheophyta</taxon>
        <taxon>Spermatophyta</taxon>
        <taxon>Magnoliopsida</taxon>
        <taxon>eudicotyledons</taxon>
        <taxon>Gunneridae</taxon>
        <taxon>Pentapetalae</taxon>
        <taxon>asterids</taxon>
        <taxon>campanulids</taxon>
        <taxon>Asterales</taxon>
        <taxon>Asteraceae</taxon>
        <taxon>Cichorioideae</taxon>
        <taxon>Cichorieae</taxon>
        <taxon>Lactucinae</taxon>
        <taxon>Lactuca</taxon>
    </lineage>
</organism>
<name>A0A9R1X8W7_LACSA</name>
<dbReference type="GO" id="GO:0008270">
    <property type="term" value="F:zinc ion binding"/>
    <property type="evidence" value="ECO:0007669"/>
    <property type="project" value="UniProtKB-KW"/>
</dbReference>
<reference evidence="6 7" key="1">
    <citation type="journal article" date="2017" name="Nat. Commun.">
        <title>Genome assembly with in vitro proximity ligation data and whole-genome triplication in lettuce.</title>
        <authorList>
            <person name="Reyes-Chin-Wo S."/>
            <person name="Wang Z."/>
            <person name="Yang X."/>
            <person name="Kozik A."/>
            <person name="Arikit S."/>
            <person name="Song C."/>
            <person name="Xia L."/>
            <person name="Froenicke L."/>
            <person name="Lavelle D.O."/>
            <person name="Truco M.J."/>
            <person name="Xia R."/>
            <person name="Zhu S."/>
            <person name="Xu C."/>
            <person name="Xu H."/>
            <person name="Xu X."/>
            <person name="Cox K."/>
            <person name="Korf I."/>
            <person name="Meyers B.C."/>
            <person name="Michelmore R.W."/>
        </authorList>
    </citation>
    <scope>NUCLEOTIDE SEQUENCE [LARGE SCALE GENOMIC DNA]</scope>
    <source>
        <strain evidence="7">cv. Salinas</strain>
        <tissue evidence="6">Seedlings</tissue>
    </source>
</reference>
<protein>
    <recommendedName>
        <fullName evidence="5">SWIM-type domain-containing protein</fullName>
    </recommendedName>
</protein>
<evidence type="ECO:0000313" key="7">
    <source>
        <dbReference type="Proteomes" id="UP000235145"/>
    </source>
</evidence>
<dbReference type="SMART" id="SM00575">
    <property type="entry name" value="ZnF_PMZ"/>
    <property type="match status" value="1"/>
</dbReference>
<evidence type="ECO:0000256" key="4">
    <source>
        <dbReference type="PROSITE-ProRule" id="PRU00325"/>
    </source>
</evidence>
<dbReference type="PANTHER" id="PTHR31973:SF188">
    <property type="entry name" value="POLYPROTEIN, PUTATIVE-RELATED"/>
    <property type="match status" value="1"/>
</dbReference>
<keyword evidence="7" id="KW-1185">Reference proteome</keyword>
<evidence type="ECO:0000256" key="1">
    <source>
        <dbReference type="ARBA" id="ARBA00022723"/>
    </source>
</evidence>
<dbReference type="InterPro" id="IPR007527">
    <property type="entry name" value="Znf_SWIM"/>
</dbReference>
<dbReference type="AlphaFoldDB" id="A0A9R1X8W7"/>
<dbReference type="Pfam" id="PF03108">
    <property type="entry name" value="DBD_Tnp_Mut"/>
    <property type="match status" value="1"/>
</dbReference>
<dbReference type="Pfam" id="PF04434">
    <property type="entry name" value="SWIM"/>
    <property type="match status" value="1"/>
</dbReference>
<keyword evidence="1" id="KW-0479">Metal-binding</keyword>
<comment type="caution">
    <text evidence="6">The sequence shown here is derived from an EMBL/GenBank/DDBJ whole genome shotgun (WGS) entry which is preliminary data.</text>
</comment>
<dbReference type="InterPro" id="IPR018289">
    <property type="entry name" value="MULE_transposase_dom"/>
</dbReference>
<feature type="domain" description="SWIM-type" evidence="5">
    <location>
        <begin position="596"/>
        <end position="628"/>
    </location>
</feature>
<sequence length="763" mass="87799">MKIHHADYQLGLMRYKPMSEDHSQTDDITLDDTSKPIWESRATSPIIEHIPTSKFKLKLKYGGYFQLTKNNCRRIYCFGSQKCIHVDTNLYKLSQLYEEVIKFYSSKNNPKFSILYVDKYAPKKSFGLDSDEKFMAILSMYGSKKQVTINVTTENNLGSTFHTNHLSANRDEPHDECDANLCASEESYHSHLSSDNEDGLMNDDDDVNSFSKNSMRMEVGSKFENVVDFRRALNHFAVKNEFNYYIQKSDPTRFTARCENLECEWRIHASITQDEVTFEVKKMEEVHTCTRSNKGGNKRATQGWIANVVTDKLKSDGDVSPYELRNWIMKTFNVDVSYLKGEHSFMKMDEFREELLKRNEGSVVEIDFEKFGVKKLFKRIFICLAACSRGFVVGCRSCIGLDACHLKGKFNGVLAAATGIDGNNSIFPIAYYVLESENTQSWTWFLDSLKKSIGTPNGLVISSDMQKGLEVAIMNVYPNVEPGTYIATSRNTFLVTSLTPNYGLLRKPIVQPSMIETFNSWIGKLCYKPVFDLLDAIREKIMKQFDKKRNLVNTWNGVLVLIAKNHLNDIAKNLGEYEVTRSCENQVEVKYKGTRWEVNLDERKCSCQVWQVQGRPCVHATAFISLIRDANWDKYRNLNLHMLFKLLQCPDRIYGPKKMEGKYIHLLSNAHLDDQEKIESSHWMSLKEDTSLRDVVSMDTVKKHVKIQHLKVSIKVKQPPLKGNVETIQNRMAIWEFRGLHKKKLVQLVGAFNNFVSLSCKCS</sequence>
<dbReference type="PROSITE" id="PS50966">
    <property type="entry name" value="ZF_SWIM"/>
    <property type="match status" value="1"/>
</dbReference>
<evidence type="ECO:0000313" key="6">
    <source>
        <dbReference type="EMBL" id="KAJ0205240.1"/>
    </source>
</evidence>
<keyword evidence="2 4" id="KW-0863">Zinc-finger</keyword>
<evidence type="ECO:0000256" key="3">
    <source>
        <dbReference type="ARBA" id="ARBA00022833"/>
    </source>
</evidence>
<proteinExistence type="predicted"/>
<dbReference type="InterPro" id="IPR004332">
    <property type="entry name" value="Transposase_MuDR"/>
</dbReference>
<keyword evidence="3" id="KW-0862">Zinc</keyword>
<evidence type="ECO:0000259" key="5">
    <source>
        <dbReference type="PROSITE" id="PS50966"/>
    </source>
</evidence>
<dbReference type="PANTHER" id="PTHR31973">
    <property type="entry name" value="POLYPROTEIN, PUTATIVE-RELATED"/>
    <property type="match status" value="1"/>
</dbReference>
<evidence type="ECO:0000256" key="2">
    <source>
        <dbReference type="ARBA" id="ARBA00022771"/>
    </source>
</evidence>
<dbReference type="Proteomes" id="UP000235145">
    <property type="component" value="Unassembled WGS sequence"/>
</dbReference>
<dbReference type="InterPro" id="IPR006564">
    <property type="entry name" value="Znf_PMZ"/>
</dbReference>
<gene>
    <name evidence="6" type="ORF">LSAT_V11C500246360</name>
</gene>
<accession>A0A9R1X8W7</accession>
<dbReference type="Pfam" id="PF10551">
    <property type="entry name" value="MULE"/>
    <property type="match status" value="1"/>
</dbReference>